<proteinExistence type="predicted"/>
<keyword evidence="4" id="KW-1185">Reference proteome</keyword>
<keyword evidence="2" id="KW-0812">Transmembrane</keyword>
<evidence type="ECO:0000256" key="1">
    <source>
        <dbReference type="SAM" id="MobiDB-lite"/>
    </source>
</evidence>
<reference evidence="3 4" key="1">
    <citation type="submission" date="2017-10" db="EMBL/GenBank/DDBJ databases">
        <title>Draft genome of actinobacteria isolated from guarana (Paullinia cupana (Mart.) Ducke.</title>
        <authorList>
            <person name="Siqueira K.A."/>
            <person name="Liotti R.G."/>
            <person name="Mendes T.A."/>
            <person name="Soares M.A."/>
        </authorList>
    </citation>
    <scope>NUCLEOTIDE SEQUENCE [LARGE SCALE GENOMIC DNA]</scope>
    <source>
        <strain evidence="3 4">199</strain>
    </source>
</reference>
<accession>A0A3R8RA66</accession>
<feature type="region of interest" description="Disordered" evidence="1">
    <location>
        <begin position="149"/>
        <end position="214"/>
    </location>
</feature>
<feature type="transmembrane region" description="Helical" evidence="2">
    <location>
        <begin position="55"/>
        <end position="73"/>
    </location>
</feature>
<dbReference type="EMBL" id="PDES01000018">
    <property type="protein sequence ID" value="RRQ79816.1"/>
    <property type="molecule type" value="Genomic_DNA"/>
</dbReference>
<protein>
    <recommendedName>
        <fullName evidence="5">Integral membrane protein</fullName>
    </recommendedName>
</protein>
<evidence type="ECO:0000256" key="2">
    <source>
        <dbReference type="SAM" id="Phobius"/>
    </source>
</evidence>
<dbReference type="RefSeq" id="WP_125211219.1">
    <property type="nucleotide sequence ID" value="NZ_PDER01000018.1"/>
</dbReference>
<feature type="transmembrane region" description="Helical" evidence="2">
    <location>
        <begin position="20"/>
        <end position="43"/>
    </location>
</feature>
<keyword evidence="2" id="KW-1133">Transmembrane helix</keyword>
<feature type="compositionally biased region" description="Basic and acidic residues" evidence="1">
    <location>
        <begin position="184"/>
        <end position="214"/>
    </location>
</feature>
<gene>
    <name evidence="3" type="ORF">CQW44_34145</name>
</gene>
<name>A0A3R8RA66_9ACTN</name>
<evidence type="ECO:0000313" key="4">
    <source>
        <dbReference type="Proteomes" id="UP000276379"/>
    </source>
</evidence>
<dbReference type="AlphaFoldDB" id="A0A3R8RA66"/>
<feature type="compositionally biased region" description="Pro residues" evidence="1">
    <location>
        <begin position="154"/>
        <end position="177"/>
    </location>
</feature>
<feature type="transmembrane region" description="Helical" evidence="2">
    <location>
        <begin position="85"/>
        <end position="106"/>
    </location>
</feature>
<evidence type="ECO:0008006" key="5">
    <source>
        <dbReference type="Google" id="ProtNLM"/>
    </source>
</evidence>
<sequence length="214" mass="22984">MQGHGYGQPAKKPPHLAVLVLLRVLFVAAGFLSIGFLAWAMLLRLAAVTRRPLDWGLFVTALFADIAAIVLVANDPSDDASGVGGTFGMCLVLITLVSATTYYLIAEIRHYGRREREFAARSTPAYGYPGPAARPYATPVIPTMPAAPAMSGMPTPPPAAPHTPVPGPPPVVPPSHRPAPARIDQVRAELDELSDYLRKHDGQHDGRREDGIER</sequence>
<dbReference type="Proteomes" id="UP000276379">
    <property type="component" value="Unassembled WGS sequence"/>
</dbReference>
<keyword evidence="2" id="KW-0472">Membrane</keyword>
<organism evidence="3 4">
    <name type="scientific">Streptomyces griseofuscus</name>
    <dbReference type="NCBI Taxonomy" id="146922"/>
    <lineage>
        <taxon>Bacteria</taxon>
        <taxon>Bacillati</taxon>
        <taxon>Actinomycetota</taxon>
        <taxon>Actinomycetes</taxon>
        <taxon>Kitasatosporales</taxon>
        <taxon>Streptomycetaceae</taxon>
        <taxon>Streptomyces</taxon>
    </lineage>
</organism>
<comment type="caution">
    <text evidence="3">The sequence shown here is derived from an EMBL/GenBank/DDBJ whole genome shotgun (WGS) entry which is preliminary data.</text>
</comment>
<evidence type="ECO:0000313" key="3">
    <source>
        <dbReference type="EMBL" id="RRQ79816.1"/>
    </source>
</evidence>